<dbReference type="AlphaFoldDB" id="A0A5N6N1A1"/>
<proteinExistence type="predicted"/>
<feature type="region of interest" description="Disordered" evidence="1">
    <location>
        <begin position="86"/>
        <end position="107"/>
    </location>
</feature>
<evidence type="ECO:0000256" key="1">
    <source>
        <dbReference type="SAM" id="MobiDB-lite"/>
    </source>
</evidence>
<keyword evidence="3" id="KW-1185">Reference proteome</keyword>
<evidence type="ECO:0000313" key="2">
    <source>
        <dbReference type="EMBL" id="KAD4180136.1"/>
    </source>
</evidence>
<accession>A0A5N6N1A1</accession>
<gene>
    <name evidence="2" type="ORF">E3N88_28727</name>
</gene>
<protein>
    <submittedName>
        <fullName evidence="2">Uncharacterized protein</fullName>
    </submittedName>
</protein>
<sequence>MTKITKCWSTGPIAVRDGGIENPPWYAMVSKYLKFPKSFAVREAQFGTSSRYATGVAVEKSDLLHQISCKIKFYFFYSLLFHFQPKNNHKSPSKPLSEAARLHRLHP</sequence>
<evidence type="ECO:0000313" key="3">
    <source>
        <dbReference type="Proteomes" id="UP000326396"/>
    </source>
</evidence>
<dbReference type="Proteomes" id="UP000326396">
    <property type="component" value="Linkage Group LG4"/>
</dbReference>
<comment type="caution">
    <text evidence="2">The sequence shown here is derived from an EMBL/GenBank/DDBJ whole genome shotgun (WGS) entry which is preliminary data.</text>
</comment>
<organism evidence="2 3">
    <name type="scientific">Mikania micrantha</name>
    <name type="common">bitter vine</name>
    <dbReference type="NCBI Taxonomy" id="192012"/>
    <lineage>
        <taxon>Eukaryota</taxon>
        <taxon>Viridiplantae</taxon>
        <taxon>Streptophyta</taxon>
        <taxon>Embryophyta</taxon>
        <taxon>Tracheophyta</taxon>
        <taxon>Spermatophyta</taxon>
        <taxon>Magnoliopsida</taxon>
        <taxon>eudicotyledons</taxon>
        <taxon>Gunneridae</taxon>
        <taxon>Pentapetalae</taxon>
        <taxon>asterids</taxon>
        <taxon>campanulids</taxon>
        <taxon>Asterales</taxon>
        <taxon>Asteraceae</taxon>
        <taxon>Asteroideae</taxon>
        <taxon>Heliantheae alliance</taxon>
        <taxon>Eupatorieae</taxon>
        <taxon>Mikania</taxon>
    </lineage>
</organism>
<reference evidence="2 3" key="1">
    <citation type="submission" date="2019-05" db="EMBL/GenBank/DDBJ databases">
        <title>Mikania micrantha, genome provides insights into the molecular mechanism of rapid growth.</title>
        <authorList>
            <person name="Liu B."/>
        </authorList>
    </citation>
    <scope>NUCLEOTIDE SEQUENCE [LARGE SCALE GENOMIC DNA]</scope>
    <source>
        <strain evidence="2">NLD-2019</strain>
        <tissue evidence="2">Leaf</tissue>
    </source>
</reference>
<dbReference type="EMBL" id="SZYD01000014">
    <property type="protein sequence ID" value="KAD4180136.1"/>
    <property type="molecule type" value="Genomic_DNA"/>
</dbReference>
<name>A0A5N6N1A1_9ASTR</name>